<evidence type="ECO:0000313" key="2">
    <source>
        <dbReference type="Proteomes" id="UP001157006"/>
    </source>
</evidence>
<gene>
    <name evidence="1" type="ORF">VFH_IV108000</name>
</gene>
<dbReference type="Proteomes" id="UP001157006">
    <property type="component" value="Chromosome 4"/>
</dbReference>
<keyword evidence="2" id="KW-1185">Reference proteome</keyword>
<dbReference type="AlphaFoldDB" id="A0AAV1AF60"/>
<sequence length="155" mass="17817">MNKNPTYFGPLNTNLALNFTISSSINTTKDPKVTNLKSTTLPIHAESSSAPSLCCFSLKFATRLPEDGDWWKNVETKLLLLRFKENSEKTWLPHLESSSVQAWNDFDNCMKGRLSLTVSLDLNWFFVVNWCFVEYRSLAMKKEMERTLKSIGRLV</sequence>
<proteinExistence type="predicted"/>
<accession>A0AAV1AF60</accession>
<dbReference type="EMBL" id="OX451739">
    <property type="protein sequence ID" value="CAI8608906.1"/>
    <property type="molecule type" value="Genomic_DNA"/>
</dbReference>
<evidence type="ECO:0000313" key="1">
    <source>
        <dbReference type="EMBL" id="CAI8608906.1"/>
    </source>
</evidence>
<protein>
    <submittedName>
        <fullName evidence="1">Uncharacterized protein</fullName>
    </submittedName>
</protein>
<organism evidence="1 2">
    <name type="scientific">Vicia faba</name>
    <name type="common">Broad bean</name>
    <name type="synonym">Faba vulgaris</name>
    <dbReference type="NCBI Taxonomy" id="3906"/>
    <lineage>
        <taxon>Eukaryota</taxon>
        <taxon>Viridiplantae</taxon>
        <taxon>Streptophyta</taxon>
        <taxon>Embryophyta</taxon>
        <taxon>Tracheophyta</taxon>
        <taxon>Spermatophyta</taxon>
        <taxon>Magnoliopsida</taxon>
        <taxon>eudicotyledons</taxon>
        <taxon>Gunneridae</taxon>
        <taxon>Pentapetalae</taxon>
        <taxon>rosids</taxon>
        <taxon>fabids</taxon>
        <taxon>Fabales</taxon>
        <taxon>Fabaceae</taxon>
        <taxon>Papilionoideae</taxon>
        <taxon>50 kb inversion clade</taxon>
        <taxon>NPAAA clade</taxon>
        <taxon>Hologalegina</taxon>
        <taxon>IRL clade</taxon>
        <taxon>Fabeae</taxon>
        <taxon>Vicia</taxon>
    </lineage>
</organism>
<name>A0AAV1AF60_VICFA</name>
<reference evidence="1 2" key="1">
    <citation type="submission" date="2023-01" db="EMBL/GenBank/DDBJ databases">
        <authorList>
            <person name="Kreplak J."/>
        </authorList>
    </citation>
    <scope>NUCLEOTIDE SEQUENCE [LARGE SCALE GENOMIC DNA]</scope>
</reference>